<dbReference type="Gene3D" id="3.40.395.10">
    <property type="entry name" value="Adenoviral Proteinase, Chain A"/>
    <property type="match status" value="1"/>
</dbReference>
<dbReference type="SUPFAM" id="SSF54001">
    <property type="entry name" value="Cysteine proteinases"/>
    <property type="match status" value="1"/>
</dbReference>
<dbReference type="HOGENOM" id="CLU_1436713_0_0_1"/>
<dbReference type="STRING" id="4555.K3ZNK3"/>
<reference evidence="1" key="2">
    <citation type="submission" date="2018-08" db="UniProtKB">
        <authorList>
            <consortium name="EnsemblPlants"/>
        </authorList>
    </citation>
    <scope>IDENTIFICATION</scope>
    <source>
        <strain evidence="1">Yugu1</strain>
    </source>
</reference>
<dbReference type="Proteomes" id="UP000004995">
    <property type="component" value="Unassembled WGS sequence"/>
</dbReference>
<dbReference type="Gramene" id="KQK94920">
    <property type="protein sequence ID" value="KQK94920"/>
    <property type="gene ID" value="SETIT_028182mg"/>
</dbReference>
<evidence type="ECO:0000313" key="2">
    <source>
        <dbReference type="Proteomes" id="UP000004995"/>
    </source>
</evidence>
<reference evidence="2" key="1">
    <citation type="journal article" date="2012" name="Nat. Biotechnol.">
        <title>Reference genome sequence of the model plant Setaria.</title>
        <authorList>
            <person name="Bennetzen J.L."/>
            <person name="Schmutz J."/>
            <person name="Wang H."/>
            <person name="Percifield R."/>
            <person name="Hawkins J."/>
            <person name="Pontaroli A.C."/>
            <person name="Estep M."/>
            <person name="Feng L."/>
            <person name="Vaughn J.N."/>
            <person name="Grimwood J."/>
            <person name="Jenkins J."/>
            <person name="Barry K."/>
            <person name="Lindquist E."/>
            <person name="Hellsten U."/>
            <person name="Deshpande S."/>
            <person name="Wang X."/>
            <person name="Wu X."/>
            <person name="Mitros T."/>
            <person name="Triplett J."/>
            <person name="Yang X."/>
            <person name="Ye C.Y."/>
            <person name="Mauro-Herrera M."/>
            <person name="Wang L."/>
            <person name="Li P."/>
            <person name="Sharma M."/>
            <person name="Sharma R."/>
            <person name="Ronald P.C."/>
            <person name="Panaud O."/>
            <person name="Kellogg E.A."/>
            <person name="Brutnell T.P."/>
            <person name="Doust A.N."/>
            <person name="Tuskan G.A."/>
            <person name="Rokhsar D."/>
            <person name="Devos K.M."/>
        </authorList>
    </citation>
    <scope>NUCLEOTIDE SEQUENCE [LARGE SCALE GENOMIC DNA]</scope>
    <source>
        <strain evidence="2">cv. Yugu1</strain>
    </source>
</reference>
<sequence>MFSNDAGEVTKGLKLSDLELHAITFVLEALAVDSNKDLVDIDGIKVTATHLKCLLRPVKENAVEKWLCSRNLVGHDMVTVTLNHSLPLLILMQILKVVVHVNVGLHSHEQYRKSLVALCSCGIFTIKYMQYWNGSKITSPFSQKDMETIRKEMPAELIMSPFNKLTISRMKLRQMNLLPPICSSSSNLS</sequence>
<dbReference type="EnsemblPlants" id="KQK94920">
    <property type="protein sequence ID" value="KQK94920"/>
    <property type="gene ID" value="SETIT_028182mg"/>
</dbReference>
<accession>K3ZNK3</accession>
<dbReference type="EMBL" id="AGNK02005037">
    <property type="status" value="NOT_ANNOTATED_CDS"/>
    <property type="molecule type" value="Genomic_DNA"/>
</dbReference>
<proteinExistence type="predicted"/>
<name>K3ZNK3_SETIT</name>
<evidence type="ECO:0000313" key="1">
    <source>
        <dbReference type="EnsemblPlants" id="KQK94920"/>
    </source>
</evidence>
<keyword evidence="2" id="KW-1185">Reference proteome</keyword>
<dbReference type="InterPro" id="IPR038765">
    <property type="entry name" value="Papain-like_cys_pep_sf"/>
</dbReference>
<protein>
    <submittedName>
        <fullName evidence="1">Uncharacterized protein</fullName>
    </submittedName>
</protein>
<dbReference type="InParanoid" id="K3ZNK3"/>
<dbReference type="AlphaFoldDB" id="K3ZNK3"/>
<organism evidence="1 2">
    <name type="scientific">Setaria italica</name>
    <name type="common">Foxtail millet</name>
    <name type="synonym">Panicum italicum</name>
    <dbReference type="NCBI Taxonomy" id="4555"/>
    <lineage>
        <taxon>Eukaryota</taxon>
        <taxon>Viridiplantae</taxon>
        <taxon>Streptophyta</taxon>
        <taxon>Embryophyta</taxon>
        <taxon>Tracheophyta</taxon>
        <taxon>Spermatophyta</taxon>
        <taxon>Magnoliopsida</taxon>
        <taxon>Liliopsida</taxon>
        <taxon>Poales</taxon>
        <taxon>Poaceae</taxon>
        <taxon>PACMAD clade</taxon>
        <taxon>Panicoideae</taxon>
        <taxon>Panicodae</taxon>
        <taxon>Paniceae</taxon>
        <taxon>Cenchrinae</taxon>
        <taxon>Setaria</taxon>
    </lineage>
</organism>